<dbReference type="Gene3D" id="6.10.140.100">
    <property type="match status" value="1"/>
</dbReference>
<keyword evidence="6" id="KW-1185">Reference proteome</keyword>
<dbReference type="InterPro" id="IPR003903">
    <property type="entry name" value="UIM_dom"/>
</dbReference>
<organism evidence="5 6">
    <name type="scientific">Mycoemilia scoparia</name>
    <dbReference type="NCBI Taxonomy" id="417184"/>
    <lineage>
        <taxon>Eukaryota</taxon>
        <taxon>Fungi</taxon>
        <taxon>Fungi incertae sedis</taxon>
        <taxon>Zoopagomycota</taxon>
        <taxon>Kickxellomycotina</taxon>
        <taxon>Kickxellomycetes</taxon>
        <taxon>Kickxellales</taxon>
        <taxon>Kickxellaceae</taxon>
        <taxon>Mycoemilia</taxon>
    </lineage>
</organism>
<dbReference type="InterPro" id="IPR027040">
    <property type="entry name" value="PSMD4"/>
</dbReference>
<dbReference type="PROSITE" id="PS50330">
    <property type="entry name" value="UIM"/>
    <property type="match status" value="1"/>
</dbReference>
<feature type="compositionally biased region" description="Polar residues" evidence="3">
    <location>
        <begin position="223"/>
        <end position="246"/>
    </location>
</feature>
<dbReference type="PANTHER" id="PTHR10223:SF0">
    <property type="entry name" value="26S PROTEASOME NON-ATPASE REGULATORY SUBUNIT 4"/>
    <property type="match status" value="1"/>
</dbReference>
<dbReference type="SUPFAM" id="SSF53300">
    <property type="entry name" value="vWA-like"/>
    <property type="match status" value="1"/>
</dbReference>
<dbReference type="OrthoDB" id="1731724at2759"/>
<keyword evidence="2 5" id="KW-0647">Proteasome</keyword>
<dbReference type="Pfam" id="PF13519">
    <property type="entry name" value="VWA_2"/>
    <property type="match status" value="1"/>
</dbReference>
<dbReference type="GO" id="GO:0036435">
    <property type="term" value="F:K48-linked polyubiquitin modification-dependent protein binding"/>
    <property type="evidence" value="ECO:0007669"/>
    <property type="project" value="UniProtKB-ARBA"/>
</dbReference>
<evidence type="ECO:0000313" key="6">
    <source>
        <dbReference type="Proteomes" id="UP001150538"/>
    </source>
</evidence>
<dbReference type="Proteomes" id="UP001150538">
    <property type="component" value="Unassembled WGS sequence"/>
</dbReference>
<dbReference type="Gene3D" id="3.40.50.410">
    <property type="entry name" value="von Willebrand factor, type A domain"/>
    <property type="match status" value="1"/>
</dbReference>
<evidence type="ECO:0000313" key="5">
    <source>
        <dbReference type="EMBL" id="KAJ1915078.1"/>
    </source>
</evidence>
<evidence type="ECO:0000256" key="2">
    <source>
        <dbReference type="ARBA" id="ARBA00022942"/>
    </source>
</evidence>
<feature type="region of interest" description="Disordered" evidence="3">
    <location>
        <begin position="218"/>
        <end position="286"/>
    </location>
</feature>
<feature type="domain" description="VWFA" evidence="4">
    <location>
        <begin position="7"/>
        <end position="114"/>
    </location>
</feature>
<evidence type="ECO:0000256" key="1">
    <source>
        <dbReference type="ARBA" id="ARBA00005574"/>
    </source>
</evidence>
<dbReference type="SMART" id="SM00726">
    <property type="entry name" value="UIM"/>
    <property type="match status" value="2"/>
</dbReference>
<evidence type="ECO:0000259" key="4">
    <source>
        <dbReference type="Pfam" id="PF13519"/>
    </source>
</evidence>
<dbReference type="PANTHER" id="PTHR10223">
    <property type="entry name" value="26S PROTEASOME NON-ATPASE REGULATORY SUBUNIT 4"/>
    <property type="match status" value="1"/>
</dbReference>
<accession>A0A9W7ZW14</accession>
<dbReference type="FunFam" id="3.40.50.410:FF:000005">
    <property type="entry name" value="26S proteasome non-ATPase regulatory subunit 4"/>
    <property type="match status" value="1"/>
</dbReference>
<proteinExistence type="inferred from homology"/>
<dbReference type="InterPro" id="IPR002035">
    <property type="entry name" value="VWF_A"/>
</dbReference>
<dbReference type="EMBL" id="JANBPU010000164">
    <property type="protein sequence ID" value="KAJ1915078.1"/>
    <property type="molecule type" value="Genomic_DNA"/>
</dbReference>
<evidence type="ECO:0000256" key="3">
    <source>
        <dbReference type="SAM" id="MobiDB-lite"/>
    </source>
</evidence>
<feature type="compositionally biased region" description="Basic and acidic residues" evidence="3">
    <location>
        <begin position="274"/>
        <end position="286"/>
    </location>
</feature>
<dbReference type="AlphaFoldDB" id="A0A9W7ZW14"/>
<dbReference type="Pfam" id="PF02809">
    <property type="entry name" value="UIM"/>
    <property type="match status" value="2"/>
</dbReference>
<protein>
    <submittedName>
        <fullName evidence="5">Proteasome regulatory particle base subunit rpn10</fullName>
    </submittedName>
</protein>
<sequence>MVKEAAVIILDNSEYSRNEDIYPSRFEAQLDAAEYIFSAKLSDNAETNVAVVSGAGNSVSVLTSLTAQRSAFGRVKDRLEIEGTFSFVLALNISRMVLKNTPISSKRVIVFISGPLTEDEITIESVAKKMRKNNICVDLVDLSGIKENERKVELFHNTVNKDQTSNLLIVETNGETLRNQVRTALFTSGRSGGFGDLDDPTVDHELAEAIRLSLQEVGGASANADSQQGANAQASGTGPDGNNANIEESEEDRDIRLAIEMSLRESAAQNDPQNDSKNKDPRSNDQ</sequence>
<comment type="similarity">
    <text evidence="1">Belongs to the proteasome subunit S5A family.</text>
</comment>
<gene>
    <name evidence="5" type="primary">RPN10</name>
    <name evidence="5" type="ORF">H4219_004506</name>
</gene>
<dbReference type="GO" id="GO:0008540">
    <property type="term" value="C:proteasome regulatory particle, base subcomplex"/>
    <property type="evidence" value="ECO:0007669"/>
    <property type="project" value="TreeGrafter"/>
</dbReference>
<dbReference type="GO" id="GO:0043161">
    <property type="term" value="P:proteasome-mediated ubiquitin-dependent protein catabolic process"/>
    <property type="evidence" value="ECO:0007669"/>
    <property type="project" value="TreeGrafter"/>
</dbReference>
<comment type="caution">
    <text evidence="5">The sequence shown here is derived from an EMBL/GenBank/DDBJ whole genome shotgun (WGS) entry which is preliminary data.</text>
</comment>
<name>A0A9W7ZW14_9FUNG</name>
<dbReference type="InterPro" id="IPR036465">
    <property type="entry name" value="vWFA_dom_sf"/>
</dbReference>
<reference evidence="5" key="1">
    <citation type="submission" date="2022-07" db="EMBL/GenBank/DDBJ databases">
        <title>Phylogenomic reconstructions and comparative analyses of Kickxellomycotina fungi.</title>
        <authorList>
            <person name="Reynolds N.K."/>
            <person name="Stajich J.E."/>
            <person name="Barry K."/>
            <person name="Grigoriev I.V."/>
            <person name="Crous P."/>
            <person name="Smith M.E."/>
        </authorList>
    </citation>
    <scope>NUCLEOTIDE SEQUENCE</scope>
    <source>
        <strain evidence="5">NBRC 100468</strain>
    </source>
</reference>
<dbReference type="GO" id="GO:0005829">
    <property type="term" value="C:cytosol"/>
    <property type="evidence" value="ECO:0007669"/>
    <property type="project" value="TreeGrafter"/>
</dbReference>
<dbReference type="GO" id="GO:0005634">
    <property type="term" value="C:nucleus"/>
    <property type="evidence" value="ECO:0007669"/>
    <property type="project" value="TreeGrafter"/>
</dbReference>